<dbReference type="Proteomes" id="UP000236732">
    <property type="component" value="Unassembled WGS sequence"/>
</dbReference>
<sequence>MLLRLSGWIPDGLISEARDRLVAEDLQSLARTVSLAVVERGVPLTDRDADLLAGVLTGCGLDAGPLSRVPRQATEPVPTWDFAPAPLTALRTGGDRIGRCLDLTDDQDLTISPDLLDDRDRTMIDLVAGRPGCLGLWRTWRFPPTGSPGRRVYLIEVTPRTDPSMLALRAQVALSDQGEISPQIETYASGSPLPLYQRTARAWSSLLWASTPPHLIHRAPVYDTIDPGTGPRFAPDHPLLTDIYLRERLTGYLTSATLVRANDVLRDDIVDPARRATVPWNFRTDGAWIWSDALAYYLREHGLAPTGDFLDHLRTASARPPELDSVTTFRARATLHRKQSPMP</sequence>
<protein>
    <submittedName>
        <fullName evidence="1">Uncharacterized protein</fullName>
    </submittedName>
</protein>
<keyword evidence="2" id="KW-1185">Reference proteome</keyword>
<gene>
    <name evidence="1" type="ORF">SAMN05444920_12884</name>
</gene>
<name>A0A1H6EXR4_9ACTN</name>
<reference evidence="1 2" key="1">
    <citation type="submission" date="2016-10" db="EMBL/GenBank/DDBJ databases">
        <authorList>
            <person name="de Groot N.N."/>
        </authorList>
    </citation>
    <scope>NUCLEOTIDE SEQUENCE [LARGE SCALE GENOMIC DNA]</scope>
    <source>
        <strain evidence="1 2">CGMCC 4.7037</strain>
    </source>
</reference>
<dbReference type="EMBL" id="FNVT01000028">
    <property type="protein sequence ID" value="SEH02657.1"/>
    <property type="molecule type" value="Genomic_DNA"/>
</dbReference>
<organism evidence="1 2">
    <name type="scientific">Nonomuraea solani</name>
    <dbReference type="NCBI Taxonomy" id="1144553"/>
    <lineage>
        <taxon>Bacteria</taxon>
        <taxon>Bacillati</taxon>
        <taxon>Actinomycetota</taxon>
        <taxon>Actinomycetes</taxon>
        <taxon>Streptosporangiales</taxon>
        <taxon>Streptosporangiaceae</taxon>
        <taxon>Nonomuraea</taxon>
    </lineage>
</organism>
<accession>A0A1H6EXR4</accession>
<evidence type="ECO:0000313" key="1">
    <source>
        <dbReference type="EMBL" id="SEH02657.1"/>
    </source>
</evidence>
<evidence type="ECO:0000313" key="2">
    <source>
        <dbReference type="Proteomes" id="UP000236732"/>
    </source>
</evidence>
<dbReference type="AlphaFoldDB" id="A0A1H6EXR4"/>
<proteinExistence type="predicted"/>